<dbReference type="InterPro" id="IPR053136">
    <property type="entry name" value="UTP_pyrophosphatase-like"/>
</dbReference>
<dbReference type="InterPro" id="IPR002725">
    <property type="entry name" value="YgjP-like_metallopeptidase"/>
</dbReference>
<dbReference type="Pfam" id="PF01863">
    <property type="entry name" value="YgjP-like"/>
    <property type="match status" value="2"/>
</dbReference>
<feature type="domain" description="YgjP-like metallopeptidase" evidence="2">
    <location>
        <begin position="51"/>
        <end position="110"/>
    </location>
</feature>
<dbReference type="PANTHER" id="PTHR30399:SF1">
    <property type="entry name" value="UTP PYROPHOSPHATASE"/>
    <property type="match status" value="1"/>
</dbReference>
<dbReference type="RefSeq" id="WP_096227266.1">
    <property type="nucleotide sequence ID" value="NZ_CP168029.1"/>
</dbReference>
<evidence type="ECO:0000256" key="1">
    <source>
        <dbReference type="SAM" id="MobiDB-lite"/>
    </source>
</evidence>
<comment type="caution">
    <text evidence="3">The sequence shown here is derived from an EMBL/GenBank/DDBJ whole genome shotgun (WGS) entry which is preliminary data.</text>
</comment>
<sequence>MAGRGAGRTGAQAPARSGRAAAKRRGATAAPAPTVLEVDGLPVRLARKRIKNVNLRVKADGQVEVSAPLHATDAFVASFVREKRPWIEAKRAEMAASPRAEAAAASPEEVAAWRAVVEACVPPLVAAWEPIMGVRAGRLAYRNMTSRWGSCQPATGRICINVRLALYPPECLEYVVVHELCHLRERGHGQRFKDLMDTYMPDWRERRAKLR</sequence>
<dbReference type="Gene3D" id="3.30.2010.10">
    <property type="entry name" value="Metalloproteases ('zincins'), catalytic domain"/>
    <property type="match status" value="1"/>
</dbReference>
<feature type="domain" description="YgjP-like metallopeptidase" evidence="2">
    <location>
        <begin position="115"/>
        <end position="211"/>
    </location>
</feature>
<evidence type="ECO:0000313" key="3">
    <source>
        <dbReference type="EMBL" id="ROT89083.1"/>
    </source>
</evidence>
<organism evidence="3 4">
    <name type="scientific">Gordonibacter urolithinfaciens</name>
    <dbReference type="NCBI Taxonomy" id="1335613"/>
    <lineage>
        <taxon>Bacteria</taxon>
        <taxon>Bacillati</taxon>
        <taxon>Actinomycetota</taxon>
        <taxon>Coriobacteriia</taxon>
        <taxon>Eggerthellales</taxon>
        <taxon>Eggerthellaceae</taxon>
        <taxon>Gordonibacter</taxon>
    </lineage>
</organism>
<dbReference type="Proteomes" id="UP000285258">
    <property type="component" value="Unassembled WGS sequence"/>
</dbReference>
<dbReference type="CDD" id="cd07344">
    <property type="entry name" value="M48_yhfN_like"/>
    <property type="match status" value="1"/>
</dbReference>
<dbReference type="AlphaFoldDB" id="A0A423UIZ8"/>
<evidence type="ECO:0000313" key="4">
    <source>
        <dbReference type="Proteomes" id="UP000285258"/>
    </source>
</evidence>
<protein>
    <submittedName>
        <fullName evidence="3">M48 family peptidase</fullName>
    </submittedName>
</protein>
<name>A0A423UIZ8_9ACTN</name>
<dbReference type="EMBL" id="QIBW01000012">
    <property type="protein sequence ID" value="ROT89083.1"/>
    <property type="molecule type" value="Genomic_DNA"/>
</dbReference>
<feature type="region of interest" description="Disordered" evidence="1">
    <location>
        <begin position="1"/>
        <end position="29"/>
    </location>
</feature>
<gene>
    <name evidence="3" type="ORF">DMP12_10445</name>
</gene>
<feature type="compositionally biased region" description="Low complexity" evidence="1">
    <location>
        <begin position="9"/>
        <end position="20"/>
    </location>
</feature>
<accession>A0A423UIZ8</accession>
<proteinExistence type="predicted"/>
<reference evidence="4" key="1">
    <citation type="submission" date="2018-05" db="EMBL/GenBank/DDBJ databases">
        <title>Genome Sequencing of selected type strains of the family Eggerthellaceae.</title>
        <authorList>
            <person name="Danylec N."/>
            <person name="Stoll D.A."/>
            <person name="Doetsch A."/>
            <person name="Huch M."/>
        </authorList>
    </citation>
    <scope>NUCLEOTIDE SEQUENCE [LARGE SCALE GENOMIC DNA]</scope>
    <source>
        <strain evidence="4">DSM 27213</strain>
    </source>
</reference>
<evidence type="ECO:0000259" key="2">
    <source>
        <dbReference type="Pfam" id="PF01863"/>
    </source>
</evidence>
<dbReference type="PANTHER" id="PTHR30399">
    <property type="entry name" value="UNCHARACTERIZED PROTEIN YGJP"/>
    <property type="match status" value="1"/>
</dbReference>